<dbReference type="EMBL" id="KN831868">
    <property type="protein sequence ID" value="KIM34719.1"/>
    <property type="molecule type" value="Genomic_DNA"/>
</dbReference>
<dbReference type="Proteomes" id="UP000053424">
    <property type="component" value="Unassembled WGS sequence"/>
</dbReference>
<dbReference type="OrthoDB" id="3259294at2759"/>
<organism evidence="2 3">
    <name type="scientific">Hebeloma cylindrosporum</name>
    <dbReference type="NCBI Taxonomy" id="76867"/>
    <lineage>
        <taxon>Eukaryota</taxon>
        <taxon>Fungi</taxon>
        <taxon>Dikarya</taxon>
        <taxon>Basidiomycota</taxon>
        <taxon>Agaricomycotina</taxon>
        <taxon>Agaricomycetes</taxon>
        <taxon>Agaricomycetidae</taxon>
        <taxon>Agaricales</taxon>
        <taxon>Agaricineae</taxon>
        <taxon>Hymenogastraceae</taxon>
        <taxon>Hebeloma</taxon>
    </lineage>
</organism>
<feature type="region of interest" description="Disordered" evidence="1">
    <location>
        <begin position="153"/>
        <end position="173"/>
    </location>
</feature>
<gene>
    <name evidence="2" type="ORF">M413DRAFT_34847</name>
</gene>
<reference evidence="3" key="2">
    <citation type="submission" date="2015-01" db="EMBL/GenBank/DDBJ databases">
        <title>Evolutionary Origins and Diversification of the Mycorrhizal Mutualists.</title>
        <authorList>
            <consortium name="DOE Joint Genome Institute"/>
            <consortium name="Mycorrhizal Genomics Consortium"/>
            <person name="Kohler A."/>
            <person name="Kuo A."/>
            <person name="Nagy L.G."/>
            <person name="Floudas D."/>
            <person name="Copeland A."/>
            <person name="Barry K.W."/>
            <person name="Cichocki N."/>
            <person name="Veneault-Fourrey C."/>
            <person name="LaButti K."/>
            <person name="Lindquist E.A."/>
            <person name="Lipzen A."/>
            <person name="Lundell T."/>
            <person name="Morin E."/>
            <person name="Murat C."/>
            <person name="Riley R."/>
            <person name="Ohm R."/>
            <person name="Sun H."/>
            <person name="Tunlid A."/>
            <person name="Henrissat B."/>
            <person name="Grigoriev I.V."/>
            <person name="Hibbett D.S."/>
            <person name="Martin F."/>
        </authorList>
    </citation>
    <scope>NUCLEOTIDE SEQUENCE [LARGE SCALE GENOMIC DNA]</scope>
    <source>
        <strain evidence="3">h7</strain>
    </source>
</reference>
<keyword evidence="3" id="KW-1185">Reference proteome</keyword>
<dbReference type="STRING" id="686832.A0A0C3BRN9"/>
<accession>A0A0C3BRN9</accession>
<feature type="compositionally biased region" description="Polar residues" evidence="1">
    <location>
        <begin position="153"/>
        <end position="167"/>
    </location>
</feature>
<protein>
    <submittedName>
        <fullName evidence="2">Uncharacterized protein</fullName>
    </submittedName>
</protein>
<reference evidence="2 3" key="1">
    <citation type="submission" date="2014-04" db="EMBL/GenBank/DDBJ databases">
        <authorList>
            <consortium name="DOE Joint Genome Institute"/>
            <person name="Kuo A."/>
            <person name="Gay G."/>
            <person name="Dore J."/>
            <person name="Kohler A."/>
            <person name="Nagy L.G."/>
            <person name="Floudas D."/>
            <person name="Copeland A."/>
            <person name="Barry K.W."/>
            <person name="Cichocki N."/>
            <person name="Veneault-Fourrey C."/>
            <person name="LaButti K."/>
            <person name="Lindquist E.A."/>
            <person name="Lipzen A."/>
            <person name="Lundell T."/>
            <person name="Morin E."/>
            <person name="Murat C."/>
            <person name="Sun H."/>
            <person name="Tunlid A."/>
            <person name="Henrissat B."/>
            <person name="Grigoriev I.V."/>
            <person name="Hibbett D.S."/>
            <person name="Martin F."/>
            <person name="Nordberg H.P."/>
            <person name="Cantor M.N."/>
            <person name="Hua S.X."/>
        </authorList>
    </citation>
    <scope>NUCLEOTIDE SEQUENCE [LARGE SCALE GENOMIC DNA]</scope>
    <source>
        <strain evidence="3">h7</strain>
    </source>
</reference>
<name>A0A0C3BRN9_HEBCY</name>
<evidence type="ECO:0000313" key="3">
    <source>
        <dbReference type="Proteomes" id="UP000053424"/>
    </source>
</evidence>
<dbReference type="HOGENOM" id="CLU_094653_0_0_1"/>
<evidence type="ECO:0000313" key="2">
    <source>
        <dbReference type="EMBL" id="KIM34719.1"/>
    </source>
</evidence>
<proteinExistence type="predicted"/>
<dbReference type="AlphaFoldDB" id="A0A0C3BRN9"/>
<evidence type="ECO:0000256" key="1">
    <source>
        <dbReference type="SAM" id="MobiDB-lite"/>
    </source>
</evidence>
<feature type="non-terminal residue" evidence="2">
    <location>
        <position position="1"/>
    </location>
</feature>
<feature type="non-terminal residue" evidence="2">
    <location>
        <position position="209"/>
    </location>
</feature>
<sequence length="209" mass="24700">EKENTSFQSNATNVSEILTELDTHNEQNSDKQIAKNMYAFLKDHPLYDTHALRLIPENDKIIPNFLPNILPRRDQGDREYYCATMLALFQPWRTGEDLKQESESWDDAFTNYPFTDFQKKLMNQFNIRYECHDARDDYRAQLKKGTASYFTSSWDDPENSTDSQDFIDNNPKNDDLDDIPLNFLNIGKSQYNRLKEMEMMNNILRNVGW</sequence>